<reference evidence="4" key="1">
    <citation type="journal article" date="2019" name="Int. J. Syst. Evol. Microbiol.">
        <title>The Global Catalogue of Microorganisms (GCM) 10K type strain sequencing project: providing services to taxonomists for standard genome sequencing and annotation.</title>
        <authorList>
            <consortium name="The Broad Institute Genomics Platform"/>
            <consortium name="The Broad Institute Genome Sequencing Center for Infectious Disease"/>
            <person name="Wu L."/>
            <person name="Ma J."/>
        </authorList>
    </citation>
    <scope>NUCLEOTIDE SEQUENCE [LARGE SCALE GENOMIC DNA]</scope>
    <source>
        <strain evidence="4">JCM 30742</strain>
    </source>
</reference>
<organism evidence="3 4">
    <name type="scientific">Arthrobacter ginkgonis</name>
    <dbReference type="NCBI Taxonomy" id="1630594"/>
    <lineage>
        <taxon>Bacteria</taxon>
        <taxon>Bacillati</taxon>
        <taxon>Actinomycetota</taxon>
        <taxon>Actinomycetes</taxon>
        <taxon>Micrococcales</taxon>
        <taxon>Micrococcaceae</taxon>
        <taxon>Arthrobacter</taxon>
    </lineage>
</organism>
<comment type="caution">
    <text evidence="3">The sequence shown here is derived from an EMBL/GenBank/DDBJ whole genome shotgun (WGS) entry which is preliminary data.</text>
</comment>
<proteinExistence type="predicted"/>
<keyword evidence="3" id="KW-0560">Oxidoreductase</keyword>
<dbReference type="PRINTS" id="PR00420">
    <property type="entry name" value="RNGMNOXGNASE"/>
</dbReference>
<dbReference type="RefSeq" id="WP_345152677.1">
    <property type="nucleotide sequence ID" value="NZ_BAABEO010000023.1"/>
</dbReference>
<gene>
    <name evidence="3" type="ORF">GCM10023081_34280</name>
</gene>
<dbReference type="InterPro" id="IPR036188">
    <property type="entry name" value="FAD/NAD-bd_sf"/>
</dbReference>
<name>A0ABP7CT01_9MICC</name>
<evidence type="ECO:0000313" key="4">
    <source>
        <dbReference type="Proteomes" id="UP001500752"/>
    </source>
</evidence>
<dbReference type="EMBL" id="BAABEO010000023">
    <property type="protein sequence ID" value="GAA3694123.1"/>
    <property type="molecule type" value="Genomic_DNA"/>
</dbReference>
<feature type="region of interest" description="Disordered" evidence="1">
    <location>
        <begin position="266"/>
        <end position="286"/>
    </location>
</feature>
<evidence type="ECO:0000259" key="2">
    <source>
        <dbReference type="Pfam" id="PF01494"/>
    </source>
</evidence>
<dbReference type="InterPro" id="IPR051704">
    <property type="entry name" value="FAD_aromatic-hydroxylase"/>
</dbReference>
<dbReference type="PANTHER" id="PTHR46865">
    <property type="entry name" value="OXIDOREDUCTASE-RELATED"/>
    <property type="match status" value="1"/>
</dbReference>
<keyword evidence="3" id="KW-0503">Monooxygenase</keyword>
<evidence type="ECO:0000256" key="1">
    <source>
        <dbReference type="SAM" id="MobiDB-lite"/>
    </source>
</evidence>
<dbReference type="InterPro" id="IPR002938">
    <property type="entry name" value="FAD-bd"/>
</dbReference>
<dbReference type="GO" id="GO:0004497">
    <property type="term" value="F:monooxygenase activity"/>
    <property type="evidence" value="ECO:0007669"/>
    <property type="project" value="UniProtKB-KW"/>
</dbReference>
<protein>
    <submittedName>
        <fullName evidence="3">FAD-dependent monooxygenase</fullName>
    </submittedName>
</protein>
<feature type="domain" description="FAD-binding" evidence="2">
    <location>
        <begin position="3"/>
        <end position="164"/>
    </location>
</feature>
<sequence>MRALVIGAGIAGLAAAGALARGGWEVEILEARTQRPEHQGMADLFGAGYDALEAIGLLPAASARSSTPFRIELQHPDGRPGPGYPTARFYGAFGGRHLSLPAADLEALLEDALPPTVRLRRGCAPERLEADDGGTAAWLPDGGCVRADVLVGADGLGSAVRRTFFGPDAECVRDLGLRVADVSVHAPGLVQELRGRGLVADGIGRTVQLCGLPDGRAMGAFIEHSAAAARPGRPDTDAGTFLDAFTGLAPATDSLLGLLQKSPALHQPAVPDSTAPDPTALGPASAGEPEAVAAAVVELPRWSTGRVVLIGDAACAVSFVSSQEAGLALAGGAFLGAALARTRAPEQVPGALAEFERRWRPTVRGPQRLVKRYAHKAVPRTRMNLLDRRFALRVLSVPGIARASARQLLGPIRGPVN</sequence>
<evidence type="ECO:0000313" key="3">
    <source>
        <dbReference type="EMBL" id="GAA3694123.1"/>
    </source>
</evidence>
<dbReference type="Gene3D" id="3.30.9.10">
    <property type="entry name" value="D-Amino Acid Oxidase, subunit A, domain 2"/>
    <property type="match status" value="1"/>
</dbReference>
<dbReference type="Proteomes" id="UP001500752">
    <property type="component" value="Unassembled WGS sequence"/>
</dbReference>
<keyword evidence="4" id="KW-1185">Reference proteome</keyword>
<dbReference type="Pfam" id="PF01494">
    <property type="entry name" value="FAD_binding_3"/>
    <property type="match status" value="1"/>
</dbReference>
<dbReference type="SUPFAM" id="SSF51905">
    <property type="entry name" value="FAD/NAD(P)-binding domain"/>
    <property type="match status" value="1"/>
</dbReference>
<dbReference type="Gene3D" id="3.50.50.60">
    <property type="entry name" value="FAD/NAD(P)-binding domain"/>
    <property type="match status" value="1"/>
</dbReference>
<accession>A0ABP7CT01</accession>